<dbReference type="EMBL" id="QFQZ01000060">
    <property type="protein sequence ID" value="PZR32460.1"/>
    <property type="molecule type" value="Genomic_DNA"/>
</dbReference>
<dbReference type="GO" id="GO:0034040">
    <property type="term" value="F:ATPase-coupled lipid transmembrane transporter activity"/>
    <property type="evidence" value="ECO:0007669"/>
    <property type="project" value="TreeGrafter"/>
</dbReference>
<dbReference type="SMART" id="SM00382">
    <property type="entry name" value="AAA"/>
    <property type="match status" value="1"/>
</dbReference>
<evidence type="ECO:0000259" key="9">
    <source>
        <dbReference type="PROSITE" id="PS50893"/>
    </source>
</evidence>
<dbReference type="GO" id="GO:0140359">
    <property type="term" value="F:ABC-type transporter activity"/>
    <property type="evidence" value="ECO:0007669"/>
    <property type="project" value="InterPro"/>
</dbReference>
<dbReference type="GO" id="GO:0005886">
    <property type="term" value="C:plasma membrane"/>
    <property type="evidence" value="ECO:0007669"/>
    <property type="project" value="UniProtKB-SubCell"/>
</dbReference>
<feature type="transmembrane region" description="Helical" evidence="8">
    <location>
        <begin position="154"/>
        <end position="174"/>
    </location>
</feature>
<evidence type="ECO:0000259" key="10">
    <source>
        <dbReference type="PROSITE" id="PS50929"/>
    </source>
</evidence>
<keyword evidence="7 8" id="KW-0472">Membrane</keyword>
<dbReference type="AlphaFoldDB" id="A0A2W5UXR2"/>
<dbReference type="InterPro" id="IPR017871">
    <property type="entry name" value="ABC_transporter-like_CS"/>
</dbReference>
<keyword evidence="2" id="KW-0813">Transport</keyword>
<comment type="caution">
    <text evidence="11">The sequence shown here is derived from an EMBL/GenBank/DDBJ whole genome shotgun (WGS) entry which is preliminary data.</text>
</comment>
<feature type="transmembrane region" description="Helical" evidence="8">
    <location>
        <begin position="75"/>
        <end position="97"/>
    </location>
</feature>
<dbReference type="PROSITE" id="PS50893">
    <property type="entry name" value="ABC_TRANSPORTER_2"/>
    <property type="match status" value="1"/>
</dbReference>
<keyword evidence="4" id="KW-0547">Nucleotide-binding</keyword>
<dbReference type="InterPro" id="IPR027417">
    <property type="entry name" value="P-loop_NTPase"/>
</dbReference>
<evidence type="ECO:0000313" key="12">
    <source>
        <dbReference type="Proteomes" id="UP000249393"/>
    </source>
</evidence>
<comment type="subcellular location">
    <subcellularLocation>
        <location evidence="1">Cell membrane</location>
        <topology evidence="1">Multi-pass membrane protein</topology>
    </subcellularLocation>
</comment>
<feature type="transmembrane region" description="Helical" evidence="8">
    <location>
        <begin position="297"/>
        <end position="315"/>
    </location>
</feature>
<dbReference type="FunFam" id="3.40.50.300:FF:000287">
    <property type="entry name" value="Multidrug ABC transporter ATP-binding protein"/>
    <property type="match status" value="1"/>
</dbReference>
<dbReference type="SUPFAM" id="SSF90123">
    <property type="entry name" value="ABC transporter transmembrane region"/>
    <property type="match status" value="1"/>
</dbReference>
<dbReference type="Pfam" id="PF00664">
    <property type="entry name" value="ABC_membrane"/>
    <property type="match status" value="1"/>
</dbReference>
<dbReference type="InterPro" id="IPR003593">
    <property type="entry name" value="AAA+_ATPase"/>
</dbReference>
<dbReference type="GO" id="GO:0005524">
    <property type="term" value="F:ATP binding"/>
    <property type="evidence" value="ECO:0007669"/>
    <property type="project" value="UniProtKB-KW"/>
</dbReference>
<feature type="domain" description="ABC transmembrane type-1" evidence="10">
    <location>
        <begin position="40"/>
        <end position="323"/>
    </location>
</feature>
<evidence type="ECO:0000256" key="6">
    <source>
        <dbReference type="ARBA" id="ARBA00022989"/>
    </source>
</evidence>
<evidence type="ECO:0000256" key="4">
    <source>
        <dbReference type="ARBA" id="ARBA00022741"/>
    </source>
</evidence>
<reference evidence="11 12" key="1">
    <citation type="submission" date="2017-08" db="EMBL/GenBank/DDBJ databases">
        <title>Infants hospitalized years apart are colonized by the same room-sourced microbial strains.</title>
        <authorList>
            <person name="Brooks B."/>
            <person name="Olm M.R."/>
            <person name="Firek B.A."/>
            <person name="Baker R."/>
            <person name="Thomas B.C."/>
            <person name="Morowitz M.J."/>
            <person name="Banfield J.F."/>
        </authorList>
    </citation>
    <scope>NUCLEOTIDE SEQUENCE [LARGE SCALE GENOMIC DNA]</scope>
    <source>
        <strain evidence="11">S2_003_000_R2_4</strain>
    </source>
</reference>
<dbReference type="InterPro" id="IPR036640">
    <property type="entry name" value="ABC1_TM_sf"/>
</dbReference>
<dbReference type="PROSITE" id="PS00211">
    <property type="entry name" value="ABC_TRANSPORTER_1"/>
    <property type="match status" value="1"/>
</dbReference>
<feature type="transmembrane region" description="Helical" evidence="8">
    <location>
        <begin position="180"/>
        <end position="198"/>
    </location>
</feature>
<dbReference type="GO" id="GO:0016887">
    <property type="term" value="F:ATP hydrolysis activity"/>
    <property type="evidence" value="ECO:0007669"/>
    <property type="project" value="InterPro"/>
</dbReference>
<keyword evidence="5 11" id="KW-0067">ATP-binding</keyword>
<feature type="transmembrane region" description="Helical" evidence="8">
    <location>
        <begin position="36"/>
        <end position="55"/>
    </location>
</feature>
<dbReference type="PANTHER" id="PTHR24221">
    <property type="entry name" value="ATP-BINDING CASSETTE SUB-FAMILY B"/>
    <property type="match status" value="1"/>
</dbReference>
<evidence type="ECO:0000256" key="5">
    <source>
        <dbReference type="ARBA" id="ARBA00022840"/>
    </source>
</evidence>
<sequence>MTDILEDEDEIGAKKRALSNRQVLAFVARFWKRRPVLFGLGVGLTLVAVGFDLALPYASGHLVDTVASKPRGDAGAWSALAMFIGVYFAFAVVRNIAHRFWIPLAARNMEEMTNESFAKVQAFSSDWHADSFAGATVRKLTRAMWGYDSVTDAVTIWLGPGVIVLVGLSIAMLIRQPLAGGISLVVVVAYLSVNLWVTERYVRPSNLKSNALDSQIGGALADAVTSNPTVKSFGAEAREAQRLAEVTAAWRDAVMVTWNRFTDVWLGQNLLLVVLQAGLTGAMVWGWTQGTASPGDVAFAITAFMLMSGYLRNLGENIRMLQKGLDDAEDVAAWTRLDPQIADAPGAPDFQPGPGAIEFHNVTFRYKAAGAPLYDHFSLKIAPGERVALVGPTGSGKSTFVKLVQRLYDLQDGSIAIDGQDVYQVTQTSLRRAIAVVPQDPALFHRSLFENIAYAKPDATREEVEAAAKKARAHDFILKLPKGYDTLVGERGVKLSGGERQRVAIARAFLADAPILVLDEATSSLDVETEGLVQAAAEALMEGRTTIVIAHRLSTVRGADRILVFQKGRVVEEGRHDQLKAKGGVYARLNAISEGVG</sequence>
<proteinExistence type="predicted"/>
<protein>
    <submittedName>
        <fullName evidence="11">Multidrug ABC transporter ATP-binding protein</fullName>
    </submittedName>
</protein>
<organism evidence="11 12">
    <name type="scientific">Caulobacter segnis</name>
    <dbReference type="NCBI Taxonomy" id="88688"/>
    <lineage>
        <taxon>Bacteria</taxon>
        <taxon>Pseudomonadati</taxon>
        <taxon>Pseudomonadota</taxon>
        <taxon>Alphaproteobacteria</taxon>
        <taxon>Caulobacterales</taxon>
        <taxon>Caulobacteraceae</taxon>
        <taxon>Caulobacter</taxon>
    </lineage>
</organism>
<gene>
    <name evidence="11" type="ORF">DI526_16545</name>
</gene>
<evidence type="ECO:0000313" key="11">
    <source>
        <dbReference type="EMBL" id="PZR32460.1"/>
    </source>
</evidence>
<evidence type="ECO:0000256" key="2">
    <source>
        <dbReference type="ARBA" id="ARBA00022448"/>
    </source>
</evidence>
<dbReference type="PROSITE" id="PS50929">
    <property type="entry name" value="ABC_TM1F"/>
    <property type="match status" value="1"/>
</dbReference>
<dbReference type="Gene3D" id="1.20.1560.10">
    <property type="entry name" value="ABC transporter type 1, transmembrane domain"/>
    <property type="match status" value="1"/>
</dbReference>
<feature type="transmembrane region" description="Helical" evidence="8">
    <location>
        <begin position="264"/>
        <end position="285"/>
    </location>
</feature>
<keyword evidence="3 8" id="KW-0812">Transmembrane</keyword>
<evidence type="ECO:0000256" key="8">
    <source>
        <dbReference type="SAM" id="Phobius"/>
    </source>
</evidence>
<name>A0A2W5UXR2_9CAUL</name>
<dbReference type="SUPFAM" id="SSF52540">
    <property type="entry name" value="P-loop containing nucleoside triphosphate hydrolases"/>
    <property type="match status" value="1"/>
</dbReference>
<keyword evidence="6 8" id="KW-1133">Transmembrane helix</keyword>
<dbReference type="RefSeq" id="WP_304280412.1">
    <property type="nucleotide sequence ID" value="NZ_QFQZ01000060.1"/>
</dbReference>
<accession>A0A2W5UXR2</accession>
<dbReference type="InterPro" id="IPR011527">
    <property type="entry name" value="ABC1_TM_dom"/>
</dbReference>
<feature type="domain" description="ABC transporter" evidence="9">
    <location>
        <begin position="357"/>
        <end position="592"/>
    </location>
</feature>
<dbReference type="Proteomes" id="UP000249393">
    <property type="component" value="Unassembled WGS sequence"/>
</dbReference>
<evidence type="ECO:0000256" key="1">
    <source>
        <dbReference type="ARBA" id="ARBA00004651"/>
    </source>
</evidence>
<dbReference type="Gene3D" id="3.40.50.300">
    <property type="entry name" value="P-loop containing nucleotide triphosphate hydrolases"/>
    <property type="match status" value="1"/>
</dbReference>
<dbReference type="PANTHER" id="PTHR24221:SF654">
    <property type="entry name" value="ATP-BINDING CASSETTE SUB-FAMILY B MEMBER 6"/>
    <property type="match status" value="1"/>
</dbReference>
<dbReference type="Pfam" id="PF00005">
    <property type="entry name" value="ABC_tran"/>
    <property type="match status" value="1"/>
</dbReference>
<evidence type="ECO:0000256" key="3">
    <source>
        <dbReference type="ARBA" id="ARBA00022692"/>
    </source>
</evidence>
<evidence type="ECO:0000256" key="7">
    <source>
        <dbReference type="ARBA" id="ARBA00023136"/>
    </source>
</evidence>
<dbReference type="InterPro" id="IPR003439">
    <property type="entry name" value="ABC_transporter-like_ATP-bd"/>
</dbReference>
<dbReference type="InterPro" id="IPR039421">
    <property type="entry name" value="Type_1_exporter"/>
</dbReference>